<evidence type="ECO:0000256" key="1">
    <source>
        <dbReference type="SAM" id="Phobius"/>
    </source>
</evidence>
<keyword evidence="1" id="KW-0472">Membrane</keyword>
<name>A0A1B2I1B2_9BACT</name>
<accession>A0A1B2I1B2</accession>
<sequence>MSNEDRIRFSFLLIITVIVFTLNVQITQANRRGLSELDSLFDGYLTSTARQWADASEADAQQYQAGPEIQ</sequence>
<dbReference type="AlphaFoldDB" id="A0A1B2I1B2"/>
<dbReference type="EMBL" id="CP016757">
    <property type="protein sequence ID" value="ANZ43764.1"/>
    <property type="molecule type" value="Genomic_DNA"/>
</dbReference>
<proteinExistence type="predicted"/>
<dbReference type="OrthoDB" id="6363at2"/>
<dbReference type="KEGG" id="cpor:BED41_00785"/>
<dbReference type="GeneID" id="83056386"/>
<evidence type="ECO:0000313" key="2">
    <source>
        <dbReference type="EMBL" id="ANZ43764.1"/>
    </source>
</evidence>
<reference evidence="2" key="1">
    <citation type="submission" date="2016-08" db="EMBL/GenBank/DDBJ databases">
        <title>Complete genome of Cloacibacillus porcorum.</title>
        <authorList>
            <person name="Looft T."/>
            <person name="Bayles D.O."/>
            <person name="Alt D.P."/>
        </authorList>
    </citation>
    <scope>NUCLEOTIDE SEQUENCE [LARGE SCALE GENOMIC DNA]</scope>
    <source>
        <strain evidence="2">CL-84</strain>
    </source>
</reference>
<evidence type="ECO:0000313" key="3">
    <source>
        <dbReference type="Proteomes" id="UP000093044"/>
    </source>
</evidence>
<keyword evidence="1" id="KW-1133">Transmembrane helix</keyword>
<gene>
    <name evidence="2" type="ORF">BED41_00785</name>
</gene>
<dbReference type="Proteomes" id="UP000093044">
    <property type="component" value="Chromosome"/>
</dbReference>
<protein>
    <submittedName>
        <fullName evidence="2">Uncharacterized protein</fullName>
    </submittedName>
</protein>
<feature type="transmembrane region" description="Helical" evidence="1">
    <location>
        <begin position="6"/>
        <end position="24"/>
    </location>
</feature>
<keyword evidence="1" id="KW-0812">Transmembrane</keyword>
<organism evidence="2 3">
    <name type="scientific">Cloacibacillus porcorum</name>
    <dbReference type="NCBI Taxonomy" id="1197717"/>
    <lineage>
        <taxon>Bacteria</taxon>
        <taxon>Thermotogati</taxon>
        <taxon>Synergistota</taxon>
        <taxon>Synergistia</taxon>
        <taxon>Synergistales</taxon>
        <taxon>Synergistaceae</taxon>
        <taxon>Cloacibacillus</taxon>
    </lineage>
</organism>
<keyword evidence="3" id="KW-1185">Reference proteome</keyword>
<dbReference type="RefSeq" id="WP_066741825.1">
    <property type="nucleotide sequence ID" value="NZ_CAUFKJ010000020.1"/>
</dbReference>